<dbReference type="Pfam" id="PF11239">
    <property type="entry name" value="DUF3040"/>
    <property type="match status" value="1"/>
</dbReference>
<evidence type="ECO:0000256" key="2">
    <source>
        <dbReference type="SAM" id="Phobius"/>
    </source>
</evidence>
<dbReference type="EMBL" id="JACJII010000001">
    <property type="protein sequence ID" value="MBA9006363.1"/>
    <property type="molecule type" value="Genomic_DNA"/>
</dbReference>
<feature type="transmembrane region" description="Helical" evidence="2">
    <location>
        <begin position="48"/>
        <end position="71"/>
    </location>
</feature>
<dbReference type="Proteomes" id="UP000539313">
    <property type="component" value="Unassembled WGS sequence"/>
</dbReference>
<accession>A0A7W3N2N2</accession>
<dbReference type="InterPro" id="IPR021401">
    <property type="entry name" value="DUF3040"/>
</dbReference>
<reference evidence="3 4" key="1">
    <citation type="submission" date="2020-08" db="EMBL/GenBank/DDBJ databases">
        <title>Sequencing the genomes of 1000 actinobacteria strains.</title>
        <authorList>
            <person name="Klenk H.-P."/>
        </authorList>
    </citation>
    <scope>NUCLEOTIDE SEQUENCE [LARGE SCALE GENOMIC DNA]</scope>
    <source>
        <strain evidence="3 4">DSM 45823</strain>
    </source>
</reference>
<organism evidence="3 4">
    <name type="scientific">Thermomonospora cellulosilytica</name>
    <dbReference type="NCBI Taxonomy" id="1411118"/>
    <lineage>
        <taxon>Bacteria</taxon>
        <taxon>Bacillati</taxon>
        <taxon>Actinomycetota</taxon>
        <taxon>Actinomycetes</taxon>
        <taxon>Streptosporangiales</taxon>
        <taxon>Thermomonosporaceae</taxon>
        <taxon>Thermomonospora</taxon>
    </lineage>
</organism>
<sequence length="93" mass="10014">MTRHERAALHRIETQLGRADPELAWRLRTFEPADAAEDAPVSWRPPRVAVAVAAAIVAVMVFFLAVIVLSVNQPCSPAPSRADAPATTGPRTC</sequence>
<keyword evidence="4" id="KW-1185">Reference proteome</keyword>
<evidence type="ECO:0000256" key="1">
    <source>
        <dbReference type="SAM" id="MobiDB-lite"/>
    </source>
</evidence>
<evidence type="ECO:0008006" key="5">
    <source>
        <dbReference type="Google" id="ProtNLM"/>
    </source>
</evidence>
<keyword evidence="2" id="KW-0472">Membrane</keyword>
<dbReference type="RefSeq" id="WP_220500305.1">
    <property type="nucleotide sequence ID" value="NZ_JACJII010000001.1"/>
</dbReference>
<comment type="caution">
    <text evidence="3">The sequence shown here is derived from an EMBL/GenBank/DDBJ whole genome shotgun (WGS) entry which is preliminary data.</text>
</comment>
<keyword evidence="2" id="KW-0812">Transmembrane</keyword>
<gene>
    <name evidence="3" type="ORF">HNR21_005245</name>
</gene>
<keyword evidence="2" id="KW-1133">Transmembrane helix</keyword>
<feature type="region of interest" description="Disordered" evidence="1">
    <location>
        <begin position="74"/>
        <end position="93"/>
    </location>
</feature>
<evidence type="ECO:0000313" key="4">
    <source>
        <dbReference type="Proteomes" id="UP000539313"/>
    </source>
</evidence>
<protein>
    <recommendedName>
        <fullName evidence="5">DUF3040 domain-containing protein</fullName>
    </recommendedName>
</protein>
<name>A0A7W3N2N2_9ACTN</name>
<dbReference type="AlphaFoldDB" id="A0A7W3N2N2"/>
<evidence type="ECO:0000313" key="3">
    <source>
        <dbReference type="EMBL" id="MBA9006363.1"/>
    </source>
</evidence>
<proteinExistence type="predicted"/>